<reference evidence="2" key="1">
    <citation type="submission" date="2020-12" db="EMBL/GenBank/DDBJ databases">
        <authorList>
            <person name="Iha C."/>
        </authorList>
    </citation>
    <scope>NUCLEOTIDE SEQUENCE</scope>
</reference>
<organism evidence="2 3">
    <name type="scientific">Ostreobium quekettii</name>
    <dbReference type="NCBI Taxonomy" id="121088"/>
    <lineage>
        <taxon>Eukaryota</taxon>
        <taxon>Viridiplantae</taxon>
        <taxon>Chlorophyta</taxon>
        <taxon>core chlorophytes</taxon>
        <taxon>Ulvophyceae</taxon>
        <taxon>TCBD clade</taxon>
        <taxon>Bryopsidales</taxon>
        <taxon>Ostreobineae</taxon>
        <taxon>Ostreobiaceae</taxon>
        <taxon>Ostreobium</taxon>
    </lineage>
</organism>
<gene>
    <name evidence="2" type="ORF">OSTQU699_LOCUS266</name>
</gene>
<protein>
    <submittedName>
        <fullName evidence="2">Uncharacterized protein</fullName>
    </submittedName>
</protein>
<dbReference type="AlphaFoldDB" id="A0A8S1IJS9"/>
<proteinExistence type="predicted"/>
<sequence length="195" mass="21515">MDASARDTPGASSPSLRKTPIHSCPRATPLPVPRGSRTPASGRSRRRLGSLTNRKRGLETVQETPVESGKMRTPPTERREERRFSDEALRGRPLFESAGDGTIPPMGCDVDDCGTAEVPEYEGCRRMGKPEREIEAAAFAEWEREIDEAVAAFAANPPLPFLPWGPEREAELISLEEKIREAEARSPWAAHDALE</sequence>
<feature type="compositionally biased region" description="Basic and acidic residues" evidence="1">
    <location>
        <begin position="75"/>
        <end position="90"/>
    </location>
</feature>
<name>A0A8S1IJS9_9CHLO</name>
<dbReference type="EMBL" id="CAJHUC010000280">
    <property type="protein sequence ID" value="CAD7694906.1"/>
    <property type="molecule type" value="Genomic_DNA"/>
</dbReference>
<evidence type="ECO:0000313" key="3">
    <source>
        <dbReference type="Proteomes" id="UP000708148"/>
    </source>
</evidence>
<comment type="caution">
    <text evidence="2">The sequence shown here is derived from an EMBL/GenBank/DDBJ whole genome shotgun (WGS) entry which is preliminary data.</text>
</comment>
<accession>A0A8S1IJS9</accession>
<keyword evidence="3" id="KW-1185">Reference proteome</keyword>
<dbReference type="Proteomes" id="UP000708148">
    <property type="component" value="Unassembled WGS sequence"/>
</dbReference>
<feature type="region of interest" description="Disordered" evidence="1">
    <location>
        <begin position="1"/>
        <end position="106"/>
    </location>
</feature>
<evidence type="ECO:0000313" key="2">
    <source>
        <dbReference type="EMBL" id="CAD7694906.1"/>
    </source>
</evidence>
<evidence type="ECO:0000256" key="1">
    <source>
        <dbReference type="SAM" id="MobiDB-lite"/>
    </source>
</evidence>